<gene>
    <name evidence="4" type="ORF">V5799_025638</name>
</gene>
<feature type="coiled-coil region" evidence="1">
    <location>
        <begin position="1562"/>
        <end position="1639"/>
    </location>
</feature>
<dbReference type="EMBL" id="JARKHS020020112">
    <property type="protein sequence ID" value="KAK8771122.1"/>
    <property type="molecule type" value="Genomic_DNA"/>
</dbReference>
<feature type="region of interest" description="Disordered" evidence="2">
    <location>
        <begin position="1021"/>
        <end position="1044"/>
    </location>
</feature>
<dbReference type="SMART" id="SM00755">
    <property type="entry name" value="Grip"/>
    <property type="match status" value="1"/>
</dbReference>
<feature type="compositionally biased region" description="Acidic residues" evidence="2">
    <location>
        <begin position="1502"/>
        <end position="1514"/>
    </location>
</feature>
<accession>A0AAQ4E931</accession>
<feature type="coiled-coil region" evidence="1">
    <location>
        <begin position="1434"/>
        <end position="1468"/>
    </location>
</feature>
<feature type="compositionally biased region" description="Polar residues" evidence="2">
    <location>
        <begin position="1527"/>
        <end position="1537"/>
    </location>
</feature>
<feature type="coiled-coil region" evidence="1">
    <location>
        <begin position="624"/>
        <end position="672"/>
    </location>
</feature>
<feature type="compositionally biased region" description="Basic and acidic residues" evidence="2">
    <location>
        <begin position="1022"/>
        <end position="1031"/>
    </location>
</feature>
<reference evidence="4 5" key="1">
    <citation type="journal article" date="2023" name="Arcadia Sci">
        <title>De novo assembly of a long-read Amblyomma americanum tick genome.</title>
        <authorList>
            <person name="Chou S."/>
            <person name="Poskanzer K.E."/>
            <person name="Rollins M."/>
            <person name="Thuy-Boun P.S."/>
        </authorList>
    </citation>
    <scope>NUCLEOTIDE SEQUENCE [LARGE SCALE GENOMIC DNA]</scope>
    <source>
        <strain evidence="4">F_SG_1</strain>
        <tissue evidence="4">Salivary glands</tissue>
    </source>
</reference>
<name>A0AAQ4E931_AMBAM</name>
<feature type="compositionally biased region" description="Acidic residues" evidence="2">
    <location>
        <begin position="43"/>
        <end position="54"/>
    </location>
</feature>
<dbReference type="InterPro" id="IPR000237">
    <property type="entry name" value="GRIP_dom"/>
</dbReference>
<feature type="coiled-coil region" evidence="1">
    <location>
        <begin position="771"/>
        <end position="925"/>
    </location>
</feature>
<feature type="coiled-coil region" evidence="1">
    <location>
        <begin position="1127"/>
        <end position="1196"/>
    </location>
</feature>
<feature type="region of interest" description="Disordered" evidence="2">
    <location>
        <begin position="1502"/>
        <end position="1543"/>
    </location>
</feature>
<feature type="coiled-coil region" evidence="1">
    <location>
        <begin position="1921"/>
        <end position="1948"/>
    </location>
</feature>
<feature type="domain" description="GRIP" evidence="3">
    <location>
        <begin position="1960"/>
        <end position="2007"/>
    </location>
</feature>
<keyword evidence="1" id="KW-0175">Coiled coil</keyword>
<sequence length="2019" mass="232211">MFKRLKEKIVEEVKQSPIRFPQFPGQVGPGECGSNSDASFSITEDDQQPNEEDAANSSTDLLPLYRPPENSPALVAPSDAESEPEELSLDLVSKEQLWAAFQTARARVRKYRNKYSEAVQAYRSLDTEKEKIRRILSESQDKALRRMGELREQAQLEQQAKAHLEENLRCQLEEKEHIIQTLETKVSLLKANNAIPGAPCESTGQEEELAHYREKVQRLETLMAKCKDTIQNSRERSTQLMQEREALARALDEKGRQLQQLQENEAEAQAKWRLEQQELEQQARQLTEALTAATADKDRLQAQLSESQAQHQQQLAAVEKALEEERSRTKAADLRLLKQECDKKIEAAEHNWVQKLEASEKEYHRRISEKENELRRVAKKLSELKSITEESEEQEDAEDTAMSQGDGLLRDIESYQLVKNNLEQSVQLLKAELAAERERAAQVQLQLTEEADRLRAELQEHTNAFRDLQAQLDRALQEKMAFSEELKGIQDRRAEYERSHVTILEESRQRESQLAQEVQLLKSQAEQDQNALQKRCEALEKDIEEIRRFAEEKEAEVIKLTSEAEDIRREHQLSLSQLEESGQRETELMQQLDLLKSQTEQELSVQLEKYIILEKNAAESRLLAEEKQAQVSRSSCEAEDLRKELQINKSYLEESRKRESQLEQDLTLLKLQTEQGQVQLLDKCRALESSLEEGKRSEQERQSVVAKLTSEAEDLRKELQVTSSQLEESRQNELQLTQEVQLLKSQIVDQSALLERCECLERSIEDQRVVVEGRQSEVLRLTSEVEDLREDLEANISQQRESKQRESHLMQEVECLKSQLEQEQSTHQQQCDHLEKSSEEMKMLAEEKLSEVARLASEAANLQKELQTNIAQLEESRQRESQLLQEVNLFKSQRVQDENELLQRCAVLENEADKAKQLAEERQSEVIRLASVVEHLQKEMETNLASLGESIQRESQLTEEMQLLKSQIAQDSSALLERCRALEEEVGEARRLAEERQLELAKVTSEAESLRKDLQVNAAQLEESRRRESQLAHEMQLSKSQTEQDQSTLLEQCRSLQKAANEASQLAAERHSEVAKLTGELGVLRKEVQTNLFQLEESRQTESQLMHEVNLLKSQREQDQTTLPERCKALERQVEEIGQLSEEKKSEVASLTCEVSGLRNQLESALSELRESKQRESELMEEMNSLKLQAEQVRSAHLEECKALKDNVEVLSVQKQSEVAELHSEVEILQTELQTNSTKIDESRQRESALMQEMECLKAQMEEDKNVLRDQCNAFEHDVEEAKLLSEQRHSEISRLNTEIGDLRSQLQDSSSQLEESRQRESQVMQKLNSLKLQKEQDQCTLLKMQENLEKEVKETRLLLEEKEAEITRVTSEAEKLHRKLQKSSSCIDESRKRETELTNEVQALKLHAQEELSALSQKCGVLQKNGEELRILAEERHSEIARLSTECKKLRSELQAVLLQLEESRQREFQLIQEIRGLKSEMEEEQSALLNCFRSLEEDTEEVGLLQEEEEPEVYMPDSGSKGEESGQNAEVSQPSDPAMDSLVSEASGLRNILKTVFSDLRKAKQRESQLVDKIRKGEERTKTALQRECENLREQVNMYMQSSGERQSEVCKLRLEAQVLEEELQAKFMKLQESRQKEFVLTQENQALKSEIQQERSALLDCFKGLENGTEEVRLLSEEDQSRVSTPGGNHEGFQKKAQLVCEERQMQERRQDDVEPEVTCTGQGLLQAETFHKTGNEERHTAVVAQLKAKLTALLHEKQLLSGAEQRQQGRIKKLEESLQQVESDLRKQLVGAVPTASLWVLLLYLVVLEIVQAAFRHQSCETHTLLFQSEAEARAKHYEQQLQTLQEQLASSTKTEAAHPHNDRRQHQASDCETSGQADKSDEEAGPHAGAQNSGWDDAWPDEEEWGPRECPADERIEALQLTLGRYRDEINDLRSILRAQQNNNAANHTGKNPVQLPEPTEYEYLRNILFEYMMGKETVTLSKVIAAVLKFSDEQKNQILQREEARQPQAEHSS</sequence>
<feature type="compositionally biased region" description="Basic and acidic residues" evidence="2">
    <location>
        <begin position="1860"/>
        <end position="1874"/>
    </location>
</feature>
<organism evidence="4 5">
    <name type="scientific">Amblyomma americanum</name>
    <name type="common">Lone star tick</name>
    <dbReference type="NCBI Taxonomy" id="6943"/>
    <lineage>
        <taxon>Eukaryota</taxon>
        <taxon>Metazoa</taxon>
        <taxon>Ecdysozoa</taxon>
        <taxon>Arthropoda</taxon>
        <taxon>Chelicerata</taxon>
        <taxon>Arachnida</taxon>
        <taxon>Acari</taxon>
        <taxon>Parasitiformes</taxon>
        <taxon>Ixodida</taxon>
        <taxon>Ixodoidea</taxon>
        <taxon>Ixodidae</taxon>
        <taxon>Amblyomminae</taxon>
        <taxon>Amblyomma</taxon>
    </lineage>
</organism>
<feature type="coiled-coil region" evidence="1">
    <location>
        <begin position="1768"/>
        <end position="1795"/>
    </location>
</feature>
<dbReference type="Gene3D" id="1.10.220.60">
    <property type="entry name" value="GRIP domain"/>
    <property type="match status" value="1"/>
</dbReference>
<proteinExistence type="predicted"/>
<evidence type="ECO:0000313" key="5">
    <source>
        <dbReference type="Proteomes" id="UP001321473"/>
    </source>
</evidence>
<dbReference type="GO" id="GO:0031267">
    <property type="term" value="F:small GTPase binding"/>
    <property type="evidence" value="ECO:0007669"/>
    <property type="project" value="TreeGrafter"/>
</dbReference>
<feature type="region of interest" description="Disordered" evidence="2">
    <location>
        <begin position="1852"/>
        <end position="1917"/>
    </location>
</feature>
<dbReference type="SUPFAM" id="SSF101283">
    <property type="entry name" value="GRIP domain"/>
    <property type="match status" value="1"/>
</dbReference>
<evidence type="ECO:0000256" key="1">
    <source>
        <dbReference type="SAM" id="Coils"/>
    </source>
</evidence>
<keyword evidence="5" id="KW-1185">Reference proteome</keyword>
<feature type="compositionally biased region" description="Acidic residues" evidence="2">
    <location>
        <begin position="389"/>
        <end position="399"/>
    </location>
</feature>
<feature type="coiled-coil region" evidence="1">
    <location>
        <begin position="705"/>
        <end position="746"/>
    </location>
</feature>
<dbReference type="Proteomes" id="UP001321473">
    <property type="component" value="Unassembled WGS sequence"/>
</dbReference>
<evidence type="ECO:0000256" key="2">
    <source>
        <dbReference type="SAM" id="MobiDB-lite"/>
    </source>
</evidence>
<feature type="region of interest" description="Disordered" evidence="2">
    <location>
        <begin position="19"/>
        <end position="82"/>
    </location>
</feature>
<evidence type="ECO:0000259" key="3">
    <source>
        <dbReference type="PROSITE" id="PS50913"/>
    </source>
</evidence>
<evidence type="ECO:0000313" key="4">
    <source>
        <dbReference type="EMBL" id="KAK8771122.1"/>
    </source>
</evidence>
<dbReference type="GO" id="GO:0048193">
    <property type="term" value="P:Golgi vesicle transport"/>
    <property type="evidence" value="ECO:0007669"/>
    <property type="project" value="TreeGrafter"/>
</dbReference>
<feature type="compositionally biased region" description="Polar residues" evidence="2">
    <location>
        <begin position="33"/>
        <end position="42"/>
    </location>
</feature>
<comment type="caution">
    <text evidence="4">The sequence shown here is derived from an EMBL/GenBank/DDBJ whole genome shotgun (WGS) entry which is preliminary data.</text>
</comment>
<dbReference type="GO" id="GO:0005794">
    <property type="term" value="C:Golgi apparatus"/>
    <property type="evidence" value="ECO:0007669"/>
    <property type="project" value="TreeGrafter"/>
</dbReference>
<feature type="region of interest" description="Disordered" evidence="2">
    <location>
        <begin position="386"/>
        <end position="405"/>
    </location>
</feature>
<dbReference type="PANTHER" id="PTHR19327:SF0">
    <property type="entry name" value="GOLGIN SUBFAMILY A MEMBER 4"/>
    <property type="match status" value="1"/>
</dbReference>
<dbReference type="PROSITE" id="PS50913">
    <property type="entry name" value="GRIP"/>
    <property type="match status" value="1"/>
</dbReference>
<protein>
    <recommendedName>
        <fullName evidence="3">GRIP domain-containing protein</fullName>
    </recommendedName>
</protein>
<dbReference type="PANTHER" id="PTHR19327">
    <property type="entry name" value="GOLGIN"/>
    <property type="match status" value="1"/>
</dbReference>
<feature type="coiled-coil region" evidence="1">
    <location>
        <begin position="1240"/>
        <end position="1408"/>
    </location>
</feature>
<dbReference type="Pfam" id="PF01465">
    <property type="entry name" value="GRIP"/>
    <property type="match status" value="1"/>
</dbReference>